<sequence>MDMENESEPPPASPAPSIIVDMEEEGASRVPSAERGGRRRKARRSIGIARRFPNEAGVQAGRVVPKTHQTIVNVKILNLKGGLIRFV</sequence>
<organism evidence="2 3">
    <name type="scientific">Phyllotreta striolata</name>
    <name type="common">Striped flea beetle</name>
    <name type="synonym">Crioceris striolata</name>
    <dbReference type="NCBI Taxonomy" id="444603"/>
    <lineage>
        <taxon>Eukaryota</taxon>
        <taxon>Metazoa</taxon>
        <taxon>Ecdysozoa</taxon>
        <taxon>Arthropoda</taxon>
        <taxon>Hexapoda</taxon>
        <taxon>Insecta</taxon>
        <taxon>Pterygota</taxon>
        <taxon>Neoptera</taxon>
        <taxon>Endopterygota</taxon>
        <taxon>Coleoptera</taxon>
        <taxon>Polyphaga</taxon>
        <taxon>Cucujiformia</taxon>
        <taxon>Chrysomeloidea</taxon>
        <taxon>Chrysomelidae</taxon>
        <taxon>Galerucinae</taxon>
        <taxon>Alticini</taxon>
        <taxon>Phyllotreta</taxon>
    </lineage>
</organism>
<protein>
    <submittedName>
        <fullName evidence="2">Uncharacterized protein</fullName>
    </submittedName>
</protein>
<proteinExistence type="predicted"/>
<dbReference type="Proteomes" id="UP001153712">
    <property type="component" value="Chromosome 1"/>
</dbReference>
<dbReference type="AlphaFoldDB" id="A0A9N9TDR4"/>
<dbReference type="EMBL" id="OU900094">
    <property type="protein sequence ID" value="CAG9853739.1"/>
    <property type="molecule type" value="Genomic_DNA"/>
</dbReference>
<gene>
    <name evidence="2" type="ORF">PHYEVI_LOCUS210</name>
</gene>
<reference evidence="2" key="1">
    <citation type="submission" date="2022-01" db="EMBL/GenBank/DDBJ databases">
        <authorList>
            <person name="King R."/>
        </authorList>
    </citation>
    <scope>NUCLEOTIDE SEQUENCE</scope>
</reference>
<accession>A0A9N9TDR4</accession>
<feature type="region of interest" description="Disordered" evidence="1">
    <location>
        <begin position="1"/>
        <end position="46"/>
    </location>
</feature>
<evidence type="ECO:0000313" key="3">
    <source>
        <dbReference type="Proteomes" id="UP001153712"/>
    </source>
</evidence>
<keyword evidence="3" id="KW-1185">Reference proteome</keyword>
<name>A0A9N9TDR4_PHYSR</name>
<evidence type="ECO:0000313" key="2">
    <source>
        <dbReference type="EMBL" id="CAG9853739.1"/>
    </source>
</evidence>
<evidence type="ECO:0000256" key="1">
    <source>
        <dbReference type="SAM" id="MobiDB-lite"/>
    </source>
</evidence>